<dbReference type="EMBL" id="AEWX01000038">
    <property type="protein sequence ID" value="EGC18969.1"/>
    <property type="molecule type" value="Genomic_DNA"/>
</dbReference>
<dbReference type="GO" id="GO:0015109">
    <property type="term" value="F:chromate transmembrane transporter activity"/>
    <property type="evidence" value="ECO:0007669"/>
    <property type="project" value="InterPro"/>
</dbReference>
<evidence type="ECO:0000256" key="6">
    <source>
        <dbReference type="ARBA" id="ARBA00023136"/>
    </source>
</evidence>
<dbReference type="eggNOG" id="COG2059">
    <property type="taxonomic scope" value="Bacteria"/>
</dbReference>
<comment type="caution">
    <text evidence="8">The sequence shown here is derived from an EMBL/GenBank/DDBJ whole genome shotgun (WGS) entry which is preliminary data.</text>
</comment>
<evidence type="ECO:0000256" key="4">
    <source>
        <dbReference type="ARBA" id="ARBA00022692"/>
    </source>
</evidence>
<comment type="subcellular location">
    <subcellularLocation>
        <location evidence="1">Cell membrane</location>
        <topology evidence="1">Multi-pass membrane protein</topology>
    </subcellularLocation>
</comment>
<dbReference type="AlphaFoldDB" id="F0FA76"/>
<keyword evidence="5 7" id="KW-1133">Transmembrane helix</keyword>
<evidence type="ECO:0000256" key="1">
    <source>
        <dbReference type="ARBA" id="ARBA00004651"/>
    </source>
</evidence>
<accession>F0FA76</accession>
<evidence type="ECO:0000256" key="5">
    <source>
        <dbReference type="ARBA" id="ARBA00022989"/>
    </source>
</evidence>
<sequence length="208" mass="23284">MQVIKTAWQTAVSKKRRTFVPGKKIIRMLLQFFLTCNKIGAFTLGGGYAMIPIMEREFVDRNHWMEKQEFMDIMVVAQTTPGIFSVDMASHIGYKLRGVWGGIVGALGIALPSIIAITLIAMFFHNFKDNVYVNRFFCGVRPAVVALIAAPCFKMAKTAEITWGTGWIPLASCLLIWLMGVSPIWVIIAAGTGGYLWGQYQKRKGKER</sequence>
<evidence type="ECO:0000313" key="8">
    <source>
        <dbReference type="EMBL" id="EGC18969.1"/>
    </source>
</evidence>
<feature type="transmembrane region" description="Helical" evidence="7">
    <location>
        <begin position="99"/>
        <end position="124"/>
    </location>
</feature>
<dbReference type="PANTHER" id="PTHR43663:SF2">
    <property type="entry name" value="CHROMATE TRANSPORT PROTEIN-RELATED"/>
    <property type="match status" value="1"/>
</dbReference>
<dbReference type="Pfam" id="PF02417">
    <property type="entry name" value="Chromate_transp"/>
    <property type="match status" value="1"/>
</dbReference>
<evidence type="ECO:0000256" key="7">
    <source>
        <dbReference type="SAM" id="Phobius"/>
    </source>
</evidence>
<name>F0FA76_9BACT</name>
<dbReference type="GO" id="GO:0005886">
    <property type="term" value="C:plasma membrane"/>
    <property type="evidence" value="ECO:0007669"/>
    <property type="project" value="UniProtKB-SubCell"/>
</dbReference>
<evidence type="ECO:0000313" key="9">
    <source>
        <dbReference type="Proteomes" id="UP000005697"/>
    </source>
</evidence>
<feature type="transmembrane region" description="Helical" evidence="7">
    <location>
        <begin position="136"/>
        <end position="156"/>
    </location>
</feature>
<gene>
    <name evidence="8" type="primary">chrA2</name>
    <name evidence="8" type="ORF">HMPREF9141_2493</name>
</gene>
<organism evidence="8 9">
    <name type="scientific">Prevotella multiformis DSM 16608</name>
    <dbReference type="NCBI Taxonomy" id="888743"/>
    <lineage>
        <taxon>Bacteria</taxon>
        <taxon>Pseudomonadati</taxon>
        <taxon>Bacteroidota</taxon>
        <taxon>Bacteroidia</taxon>
        <taxon>Bacteroidales</taxon>
        <taxon>Prevotellaceae</taxon>
        <taxon>Prevotella</taxon>
    </lineage>
</organism>
<dbReference type="HOGENOM" id="CLU_018106_1_0_10"/>
<evidence type="ECO:0000256" key="2">
    <source>
        <dbReference type="ARBA" id="ARBA00005262"/>
    </source>
</evidence>
<keyword evidence="6 7" id="KW-0472">Membrane</keyword>
<keyword evidence="4 7" id="KW-0812">Transmembrane</keyword>
<protein>
    <submittedName>
        <fullName evidence="8">Chromate transport protein</fullName>
    </submittedName>
</protein>
<reference evidence="8 9" key="1">
    <citation type="submission" date="2011-01" db="EMBL/GenBank/DDBJ databases">
        <authorList>
            <person name="Muzny D."/>
            <person name="Qin X."/>
            <person name="Deng J."/>
            <person name="Jiang H."/>
            <person name="Liu Y."/>
            <person name="Qu J."/>
            <person name="Song X.-Z."/>
            <person name="Zhang L."/>
            <person name="Thornton R."/>
            <person name="Coyle M."/>
            <person name="Francisco L."/>
            <person name="Jackson L."/>
            <person name="Javaid M."/>
            <person name="Korchina V."/>
            <person name="Kovar C."/>
            <person name="Mata R."/>
            <person name="Mathew T."/>
            <person name="Ngo R."/>
            <person name="Nguyen L."/>
            <person name="Nguyen N."/>
            <person name="Okwuonu G."/>
            <person name="Ongeri F."/>
            <person name="Pham C."/>
            <person name="Simmons D."/>
            <person name="Wilczek-Boney K."/>
            <person name="Hale W."/>
            <person name="Jakkamsetti A."/>
            <person name="Pham P."/>
            <person name="Ruth R."/>
            <person name="San Lucas F."/>
            <person name="Warren J."/>
            <person name="Zhang J."/>
            <person name="Zhao Z."/>
            <person name="Zhou C."/>
            <person name="Zhu D."/>
            <person name="Lee S."/>
            <person name="Bess C."/>
            <person name="Blankenburg K."/>
            <person name="Forbes L."/>
            <person name="Fu Q."/>
            <person name="Gubbala S."/>
            <person name="Hirani K."/>
            <person name="Jayaseelan J.C."/>
            <person name="Lara F."/>
            <person name="Munidasa M."/>
            <person name="Palculict T."/>
            <person name="Patil S."/>
            <person name="Pu L.-L."/>
            <person name="Saada N."/>
            <person name="Tang L."/>
            <person name="Weissenberger G."/>
            <person name="Zhu Y."/>
            <person name="Hemphill L."/>
            <person name="Shang Y."/>
            <person name="Youmans B."/>
            <person name="Ayvaz T."/>
            <person name="Ross M."/>
            <person name="Santibanez J."/>
            <person name="Aqrawi P."/>
            <person name="Gross S."/>
            <person name="Joshi V."/>
            <person name="Fowler G."/>
            <person name="Nazareth L."/>
            <person name="Reid J."/>
            <person name="Worley K."/>
            <person name="Petrosino J."/>
            <person name="Highlander S."/>
            <person name="Gibbs R."/>
        </authorList>
    </citation>
    <scope>NUCLEOTIDE SEQUENCE [LARGE SCALE GENOMIC DNA]</scope>
    <source>
        <strain evidence="8 9">DSM 16608</strain>
    </source>
</reference>
<feature type="transmembrane region" description="Helical" evidence="7">
    <location>
        <begin position="25"/>
        <end position="51"/>
    </location>
</feature>
<evidence type="ECO:0000256" key="3">
    <source>
        <dbReference type="ARBA" id="ARBA00022475"/>
    </source>
</evidence>
<feature type="transmembrane region" description="Helical" evidence="7">
    <location>
        <begin position="176"/>
        <end position="198"/>
    </location>
</feature>
<dbReference type="PANTHER" id="PTHR43663">
    <property type="entry name" value="CHROMATE TRANSPORT PROTEIN-RELATED"/>
    <property type="match status" value="1"/>
</dbReference>
<dbReference type="STRING" id="888743.HMPREF9141_2493"/>
<proteinExistence type="inferred from homology"/>
<dbReference type="Proteomes" id="UP000005697">
    <property type="component" value="Unassembled WGS sequence"/>
</dbReference>
<dbReference type="InterPro" id="IPR052518">
    <property type="entry name" value="CHR_Transporter"/>
</dbReference>
<comment type="similarity">
    <text evidence="2">Belongs to the chromate ion transporter (CHR) (TC 2.A.51) family.</text>
</comment>
<keyword evidence="3" id="KW-1003">Cell membrane</keyword>
<dbReference type="InterPro" id="IPR003370">
    <property type="entry name" value="Chromate_transpt"/>
</dbReference>
<keyword evidence="9" id="KW-1185">Reference proteome</keyword>